<dbReference type="PANTHER" id="PTHR28055:SF1">
    <property type="entry name" value="ALTERED INHERITANCE OF MITOCHONDRIA PROTEIN 41, MITOCHONDRIAL"/>
    <property type="match status" value="1"/>
</dbReference>
<dbReference type="PANTHER" id="PTHR28055">
    <property type="entry name" value="ALTERED INHERITANCE OF MITOCHONDRIA PROTEIN 41, MITOCHONDRIAL"/>
    <property type="match status" value="1"/>
</dbReference>
<accession>A0A0H2ZKW8</accession>
<dbReference type="BioCyc" id="PAER208963:G1G74-623-MONOMER"/>
<sequence>MSEIKSRLLDAVKVAMRAQDKPRLTTLRLALADIKRVEVDERIEVDDARALLILDRMIKQRRDAQRQFSDAGRQDLAEVEAAEILVLQDFMPKPLDDHEINALIERSIVDSGAQGPQDMGKAMNLLRPQVQGRVDMAQVSQRLKARLSS</sequence>
<dbReference type="Proteomes" id="UP000000653">
    <property type="component" value="Chromosome"/>
</dbReference>
<evidence type="ECO:0000313" key="1">
    <source>
        <dbReference type="EMBL" id="ABJ15542.1"/>
    </source>
</evidence>
<dbReference type="InterPro" id="IPR042184">
    <property type="entry name" value="YqeY/Aim41_N"/>
</dbReference>
<dbReference type="Gene3D" id="1.10.1510.10">
    <property type="entry name" value="Uncharacterised protein YqeY/AIM41 PF09424, N-terminal domain"/>
    <property type="match status" value="1"/>
</dbReference>
<name>A0A0H2ZKW8_PSEAB</name>
<dbReference type="KEGG" id="pau:PA14_07550"/>
<dbReference type="GO" id="GO:0016884">
    <property type="term" value="F:carbon-nitrogen ligase activity, with glutamine as amido-N-donor"/>
    <property type="evidence" value="ECO:0007669"/>
    <property type="project" value="InterPro"/>
</dbReference>
<dbReference type="Pfam" id="PF09424">
    <property type="entry name" value="YqeY"/>
    <property type="match status" value="1"/>
</dbReference>
<dbReference type="SUPFAM" id="SSF89095">
    <property type="entry name" value="GatB/YqeY motif"/>
    <property type="match status" value="1"/>
</dbReference>
<dbReference type="RefSeq" id="WP_003137358.1">
    <property type="nucleotide sequence ID" value="NC_008463.1"/>
</dbReference>
<dbReference type="Gene3D" id="1.10.10.410">
    <property type="match status" value="1"/>
</dbReference>
<evidence type="ECO:0000313" key="2">
    <source>
        <dbReference type="Proteomes" id="UP000000653"/>
    </source>
</evidence>
<proteinExistence type="predicted"/>
<dbReference type="AlphaFoldDB" id="A0A0H2ZKW8"/>
<protein>
    <recommendedName>
        <fullName evidence="3">GatB/YqeY domain-containing protein</fullName>
    </recommendedName>
</protein>
<reference evidence="1 2" key="1">
    <citation type="journal article" date="2006" name="Genome Biol.">
        <title>Genomic analysis reveals that Pseudomonas aeruginosa virulence is combinatorial.</title>
        <authorList>
            <person name="Lee D.G."/>
            <person name="Urbach J.M."/>
            <person name="Wu G."/>
            <person name="Liberati N.T."/>
            <person name="Feinbaum R.L."/>
            <person name="Miyata S."/>
            <person name="Diggins L.T."/>
            <person name="He J."/>
            <person name="Saucier M."/>
            <person name="Deziel E."/>
            <person name="Friedman L."/>
            <person name="Li L."/>
            <person name="Grills G."/>
            <person name="Montgomery K."/>
            <person name="Kucherlapati R."/>
            <person name="Rahme L.G."/>
            <person name="Ausubel F.M."/>
        </authorList>
    </citation>
    <scope>NUCLEOTIDE SEQUENCE [LARGE SCALE GENOMIC DNA]</scope>
    <source>
        <strain evidence="1 2">UCBPP-PA14</strain>
    </source>
</reference>
<gene>
    <name evidence="1" type="ordered locus">PA14_07550</name>
</gene>
<dbReference type="EMBL" id="CP000438">
    <property type="protein sequence ID" value="ABJ15542.1"/>
    <property type="molecule type" value="Genomic_DNA"/>
</dbReference>
<dbReference type="InterPro" id="IPR003789">
    <property type="entry name" value="Asn/Gln_tRNA_amidoTrase-B-like"/>
</dbReference>
<dbReference type="InterPro" id="IPR019004">
    <property type="entry name" value="YqeY/Aim41"/>
</dbReference>
<dbReference type="HOGENOM" id="CLU_079430_2_2_6"/>
<organism evidence="1 2">
    <name type="scientific">Pseudomonas aeruginosa (strain UCBPP-PA14)</name>
    <dbReference type="NCBI Taxonomy" id="208963"/>
    <lineage>
        <taxon>Bacteria</taxon>
        <taxon>Pseudomonadati</taxon>
        <taxon>Pseudomonadota</taxon>
        <taxon>Gammaproteobacteria</taxon>
        <taxon>Pseudomonadales</taxon>
        <taxon>Pseudomonadaceae</taxon>
        <taxon>Pseudomonas</taxon>
    </lineage>
</organism>
<dbReference type="InterPro" id="IPR023168">
    <property type="entry name" value="GatB_Yqey_C_2"/>
</dbReference>
<evidence type="ECO:0008006" key="3">
    <source>
        <dbReference type="Google" id="ProtNLM"/>
    </source>
</evidence>